<evidence type="ECO:0000256" key="3">
    <source>
        <dbReference type="SAM" id="SignalP"/>
    </source>
</evidence>
<dbReference type="Gene3D" id="3.40.50.2300">
    <property type="match status" value="2"/>
</dbReference>
<comment type="similarity">
    <text evidence="1">Belongs to the leucine-binding protein family.</text>
</comment>
<feature type="chain" id="PRO_5038013461" evidence="3">
    <location>
        <begin position="28"/>
        <end position="446"/>
    </location>
</feature>
<evidence type="ECO:0000313" key="5">
    <source>
        <dbReference type="EMBL" id="GHD24213.1"/>
    </source>
</evidence>
<dbReference type="EMBL" id="BMXL01000008">
    <property type="protein sequence ID" value="GHD24213.1"/>
    <property type="molecule type" value="Genomic_DNA"/>
</dbReference>
<organism evidence="5 6">
    <name type="scientific">Nocardiopsis kunsanensis</name>
    <dbReference type="NCBI Taxonomy" id="141693"/>
    <lineage>
        <taxon>Bacteria</taxon>
        <taxon>Bacillati</taxon>
        <taxon>Actinomycetota</taxon>
        <taxon>Actinomycetes</taxon>
        <taxon>Streptosporangiales</taxon>
        <taxon>Nocardiopsidaceae</taxon>
        <taxon>Nocardiopsis</taxon>
    </lineage>
</organism>
<dbReference type="Pfam" id="PF13458">
    <property type="entry name" value="Peripla_BP_6"/>
    <property type="match status" value="1"/>
</dbReference>
<evidence type="ECO:0000256" key="1">
    <source>
        <dbReference type="ARBA" id="ARBA00010062"/>
    </source>
</evidence>
<dbReference type="AlphaFoldDB" id="A0A918XCC1"/>
<dbReference type="InterPro" id="IPR028081">
    <property type="entry name" value="Leu-bd"/>
</dbReference>
<dbReference type="SUPFAM" id="SSF53822">
    <property type="entry name" value="Periplasmic binding protein-like I"/>
    <property type="match status" value="1"/>
</dbReference>
<feature type="domain" description="Leucine-binding protein" evidence="4">
    <location>
        <begin position="53"/>
        <end position="407"/>
    </location>
</feature>
<evidence type="ECO:0000259" key="4">
    <source>
        <dbReference type="Pfam" id="PF13458"/>
    </source>
</evidence>
<dbReference type="CDD" id="cd06343">
    <property type="entry name" value="PBP1_ABC_ligand_binding-like"/>
    <property type="match status" value="1"/>
</dbReference>
<accession>A0A918XCC1</accession>
<reference evidence="5 6" key="1">
    <citation type="journal article" date="2014" name="Int. J. Syst. Evol. Microbiol.">
        <title>Complete genome sequence of Corynebacterium casei LMG S-19264T (=DSM 44701T), isolated from a smear-ripened cheese.</title>
        <authorList>
            <consortium name="US DOE Joint Genome Institute (JGI-PGF)"/>
            <person name="Walter F."/>
            <person name="Albersmeier A."/>
            <person name="Kalinowski J."/>
            <person name="Ruckert C."/>
        </authorList>
    </citation>
    <scope>NUCLEOTIDE SEQUENCE [LARGE SCALE GENOMIC DNA]</scope>
    <source>
        <strain evidence="5 6">KCTC 19473</strain>
    </source>
</reference>
<evidence type="ECO:0000256" key="2">
    <source>
        <dbReference type="ARBA" id="ARBA00022729"/>
    </source>
</evidence>
<sequence length="446" mass="48147">MPQKRRDRQGIRGITAAALALALAATACTGAGEVGENGGVDLDVAPGVTDDSVVIGAHHPLTGPAAPGYLAVSQGAAAVFEYVNAQGGVNGREIDYRAEDDAYDPSTTIDVTRELVIEDEIFAMMGGLGTPTHSGVIDYLNDEGVPDVFPASGALAWNNTEEHPLTYGWQTDYTKEAKVQGEYIAENFSGESVGYLYQNDDVGEDSQAGLDQYLEEEVVAREHYESEVSDLSSQMAELDRAGADVVVCSCIPAFTALGMLEAARIGYDPQWVVSSIGGDTVTLQGLLEEFTQDTDAEGTSADAFLEDTLITSYMPRVEDEDDEWAQFFTAVYDEYGEGDRITNTHAFGMTQAVMFSQVLMSAGEDLTRQALVDALENQEWQGPGHVPFSSSDGDHGGHEGVYVVQYQGDDRIEMVQGPRVTDREGGAIEEPEGFERLLPEEMEFHD</sequence>
<dbReference type="InterPro" id="IPR028082">
    <property type="entry name" value="Peripla_BP_I"/>
</dbReference>
<keyword evidence="2 3" id="KW-0732">Signal</keyword>
<dbReference type="PANTHER" id="PTHR47235:SF1">
    <property type="entry name" value="BLR6548 PROTEIN"/>
    <property type="match status" value="1"/>
</dbReference>
<evidence type="ECO:0000313" key="6">
    <source>
        <dbReference type="Proteomes" id="UP000654947"/>
    </source>
</evidence>
<proteinExistence type="inferred from homology"/>
<keyword evidence="6" id="KW-1185">Reference proteome</keyword>
<comment type="caution">
    <text evidence="5">The sequence shown here is derived from an EMBL/GenBank/DDBJ whole genome shotgun (WGS) entry which is preliminary data.</text>
</comment>
<protein>
    <submittedName>
        <fullName evidence="5">ABC transporter substrate-binding protein</fullName>
    </submittedName>
</protein>
<dbReference type="Proteomes" id="UP000654947">
    <property type="component" value="Unassembled WGS sequence"/>
</dbReference>
<dbReference type="PANTHER" id="PTHR47235">
    <property type="entry name" value="BLR6548 PROTEIN"/>
    <property type="match status" value="1"/>
</dbReference>
<dbReference type="RefSeq" id="WP_017577466.1">
    <property type="nucleotide sequence ID" value="NZ_BMXL01000008.1"/>
</dbReference>
<gene>
    <name evidence="5" type="primary">livK</name>
    <name evidence="5" type="ORF">GCM10007147_19970</name>
</gene>
<dbReference type="PROSITE" id="PS51257">
    <property type="entry name" value="PROKAR_LIPOPROTEIN"/>
    <property type="match status" value="1"/>
</dbReference>
<name>A0A918XCC1_9ACTN</name>
<feature type="signal peptide" evidence="3">
    <location>
        <begin position="1"/>
        <end position="27"/>
    </location>
</feature>